<dbReference type="PANTHER" id="PTHR42839:SF2">
    <property type="entry name" value="ISOCHORISMATE SYNTHASE ENTC"/>
    <property type="match status" value="1"/>
</dbReference>
<evidence type="ECO:0000256" key="1">
    <source>
        <dbReference type="SAM" id="MobiDB-lite"/>
    </source>
</evidence>
<proteinExistence type="predicted"/>
<dbReference type="InterPro" id="IPR015890">
    <property type="entry name" value="Chorismate_C"/>
</dbReference>
<dbReference type="Proteomes" id="UP001321498">
    <property type="component" value="Chromosome"/>
</dbReference>
<feature type="compositionally biased region" description="Low complexity" evidence="1">
    <location>
        <begin position="258"/>
        <end position="267"/>
    </location>
</feature>
<feature type="domain" description="Chorismate-utilising enzyme C-terminal" evidence="2">
    <location>
        <begin position="152"/>
        <end position="225"/>
    </location>
</feature>
<gene>
    <name evidence="3" type="ORF">GCM10025866_15140</name>
</gene>
<sequence>MLPAPTTSLSVTTESLPPGALLPLADPVRPLVWLRRDAGLIGIGEAVRLEFGGPTRMADADRAWSELAGRARVEDAVGVPGTGLVAFGTFAFAEDSSRTSTLIVPRMIVGRRGDASWVTRIAVDGAPGEAPASEPVPADGYGLAFAEGLMSEDGYRSAVRSALASIEGDGLGKVVLSRELVASLPAGADLRTALERLATGYPDCWTFAVDGLIGASPETLVTSEGDGSGRGSSPGAPPAAPTMPPTPRRSTHSWCRPRTSTSTSTRS</sequence>
<organism evidence="3 4">
    <name type="scientific">Naasia aerilata</name>
    <dbReference type="NCBI Taxonomy" id="1162966"/>
    <lineage>
        <taxon>Bacteria</taxon>
        <taxon>Bacillati</taxon>
        <taxon>Actinomycetota</taxon>
        <taxon>Actinomycetes</taxon>
        <taxon>Micrococcales</taxon>
        <taxon>Microbacteriaceae</taxon>
        <taxon>Naasia</taxon>
    </lineage>
</organism>
<dbReference type="EMBL" id="AP027731">
    <property type="protein sequence ID" value="BDZ45605.1"/>
    <property type="molecule type" value="Genomic_DNA"/>
</dbReference>
<dbReference type="Gene3D" id="3.60.120.10">
    <property type="entry name" value="Anthranilate synthase"/>
    <property type="match status" value="1"/>
</dbReference>
<evidence type="ECO:0000313" key="3">
    <source>
        <dbReference type="EMBL" id="BDZ45605.1"/>
    </source>
</evidence>
<feature type="compositionally biased region" description="Pro residues" evidence="1">
    <location>
        <begin position="235"/>
        <end position="247"/>
    </location>
</feature>
<evidence type="ECO:0000259" key="2">
    <source>
        <dbReference type="Pfam" id="PF00425"/>
    </source>
</evidence>
<accession>A0ABM8GBK3</accession>
<dbReference type="PANTHER" id="PTHR42839">
    <property type="entry name" value="ISOCHORISMATE SYNTHASE ENTC"/>
    <property type="match status" value="1"/>
</dbReference>
<dbReference type="SUPFAM" id="SSF56322">
    <property type="entry name" value="ADC synthase"/>
    <property type="match status" value="1"/>
</dbReference>
<evidence type="ECO:0000313" key="4">
    <source>
        <dbReference type="Proteomes" id="UP001321498"/>
    </source>
</evidence>
<feature type="region of interest" description="Disordered" evidence="1">
    <location>
        <begin position="218"/>
        <end position="267"/>
    </location>
</feature>
<protein>
    <recommendedName>
        <fullName evidence="2">Chorismate-utilising enzyme C-terminal domain-containing protein</fullName>
    </recommendedName>
</protein>
<name>A0ABM8GBK3_9MICO</name>
<reference evidence="4" key="1">
    <citation type="journal article" date="2019" name="Int. J. Syst. Evol. Microbiol.">
        <title>The Global Catalogue of Microorganisms (GCM) 10K type strain sequencing project: providing services to taxonomists for standard genome sequencing and annotation.</title>
        <authorList>
            <consortium name="The Broad Institute Genomics Platform"/>
            <consortium name="The Broad Institute Genome Sequencing Center for Infectious Disease"/>
            <person name="Wu L."/>
            <person name="Ma J."/>
        </authorList>
    </citation>
    <scope>NUCLEOTIDE SEQUENCE [LARGE SCALE GENOMIC DNA]</scope>
    <source>
        <strain evidence="4">NBRC 108725</strain>
    </source>
</reference>
<dbReference type="InterPro" id="IPR005801">
    <property type="entry name" value="ADC_synthase"/>
</dbReference>
<keyword evidence="4" id="KW-1185">Reference proteome</keyword>
<dbReference type="Pfam" id="PF00425">
    <property type="entry name" value="Chorismate_bind"/>
    <property type="match status" value="1"/>
</dbReference>